<evidence type="ECO:0000313" key="17">
    <source>
        <dbReference type="Proteomes" id="UP000249526"/>
    </source>
</evidence>
<feature type="compositionally biased region" description="Basic and acidic residues" evidence="14">
    <location>
        <begin position="19"/>
        <end position="44"/>
    </location>
</feature>
<dbReference type="InterPro" id="IPR037033">
    <property type="entry name" value="DNA-dir_RNAP_su2_hyb_sf"/>
</dbReference>
<comment type="catalytic activity">
    <reaction evidence="13">
        <text>RNA(n) + a ribonucleoside 5'-triphosphate = RNA(n+1) + diphosphate</text>
        <dbReference type="Rhea" id="RHEA:21248"/>
        <dbReference type="Rhea" id="RHEA-COMP:14527"/>
        <dbReference type="Rhea" id="RHEA-COMP:17342"/>
        <dbReference type="ChEBI" id="CHEBI:33019"/>
        <dbReference type="ChEBI" id="CHEBI:61557"/>
        <dbReference type="ChEBI" id="CHEBI:140395"/>
        <dbReference type="EC" id="2.7.7.6"/>
    </reaction>
</comment>
<accession>A0A8G1QW53</accession>
<dbReference type="SMART" id="SM01156">
    <property type="entry name" value="DUF1716"/>
    <property type="match status" value="1"/>
</dbReference>
<keyword evidence="17" id="KW-1185">Reference proteome</keyword>
<dbReference type="GeneID" id="37162220"/>
<proteinExistence type="inferred from homology"/>
<dbReference type="Pfam" id="PF04560">
    <property type="entry name" value="RNA_pol_Rpb2_7"/>
    <property type="match status" value="1"/>
</dbReference>
<feature type="compositionally biased region" description="Acidic residues" evidence="14">
    <location>
        <begin position="51"/>
        <end position="60"/>
    </location>
</feature>
<evidence type="ECO:0000256" key="11">
    <source>
        <dbReference type="ARBA" id="ARBA00023163"/>
    </source>
</evidence>
<keyword evidence="8" id="KW-0863">Zinc-finger</keyword>
<dbReference type="GO" id="GO:0003677">
    <property type="term" value="F:DNA binding"/>
    <property type="evidence" value="ECO:0007669"/>
    <property type="project" value="InterPro"/>
</dbReference>
<keyword evidence="11 13" id="KW-0804">Transcription</keyword>
<evidence type="ECO:0000256" key="6">
    <source>
        <dbReference type="ARBA" id="ARBA00022695"/>
    </source>
</evidence>
<organism evidence="16 17">
    <name type="scientific">Aspergillus piperis CBS 112811</name>
    <dbReference type="NCBI Taxonomy" id="1448313"/>
    <lineage>
        <taxon>Eukaryota</taxon>
        <taxon>Fungi</taxon>
        <taxon>Dikarya</taxon>
        <taxon>Ascomycota</taxon>
        <taxon>Pezizomycotina</taxon>
        <taxon>Eurotiomycetes</taxon>
        <taxon>Eurotiomycetidae</taxon>
        <taxon>Eurotiales</taxon>
        <taxon>Aspergillaceae</taxon>
        <taxon>Aspergillus</taxon>
        <taxon>Aspergillus subgen. Circumdati</taxon>
    </lineage>
</organism>
<dbReference type="FunFam" id="3.90.1110.10:FF:000003">
    <property type="entry name" value="DNA-directed RNA polymerase subunit beta"/>
    <property type="match status" value="1"/>
</dbReference>
<keyword evidence="12" id="KW-0539">Nucleus</keyword>
<dbReference type="GO" id="GO:0000428">
    <property type="term" value="C:DNA-directed RNA polymerase complex"/>
    <property type="evidence" value="ECO:0007669"/>
    <property type="project" value="UniProtKB-KW"/>
</dbReference>
<comment type="subcellular location">
    <subcellularLocation>
        <location evidence="1">Nucleus</location>
    </subcellularLocation>
</comment>
<dbReference type="EMBL" id="KZ825074">
    <property type="protein sequence ID" value="RAH53937.1"/>
    <property type="molecule type" value="Genomic_DNA"/>
</dbReference>
<dbReference type="InterPro" id="IPR007642">
    <property type="entry name" value="RNA_pol_Rpb2_2"/>
</dbReference>
<dbReference type="GO" id="GO:0032549">
    <property type="term" value="F:ribonucleoside binding"/>
    <property type="evidence" value="ECO:0007669"/>
    <property type="project" value="InterPro"/>
</dbReference>
<feature type="region of interest" description="Disordered" evidence="14">
    <location>
        <begin position="1"/>
        <end position="85"/>
    </location>
</feature>
<dbReference type="NCBIfam" id="NF007175">
    <property type="entry name" value="PRK09606.1"/>
    <property type="match status" value="1"/>
</dbReference>
<dbReference type="PROSITE" id="PS01166">
    <property type="entry name" value="RNA_POL_BETA"/>
    <property type="match status" value="1"/>
</dbReference>
<dbReference type="GO" id="GO:0008270">
    <property type="term" value="F:zinc ion binding"/>
    <property type="evidence" value="ECO:0007669"/>
    <property type="project" value="UniProtKB-KW"/>
</dbReference>
<comment type="subunit">
    <text evidence="3">Component of the RNA polymerase II (Pol II) complex consisting of 12 subunits.</text>
</comment>
<dbReference type="Proteomes" id="UP000249526">
    <property type="component" value="Unassembled WGS sequence"/>
</dbReference>
<evidence type="ECO:0000256" key="14">
    <source>
        <dbReference type="SAM" id="MobiDB-lite"/>
    </source>
</evidence>
<dbReference type="GO" id="GO:0003899">
    <property type="term" value="F:DNA-directed RNA polymerase activity"/>
    <property type="evidence" value="ECO:0007669"/>
    <property type="project" value="UniProtKB-EC"/>
</dbReference>
<keyword evidence="4 13" id="KW-0240">DNA-directed RNA polymerase</keyword>
<dbReference type="InterPro" id="IPR007647">
    <property type="entry name" value="RNA_pol_Rpb2_5"/>
</dbReference>
<dbReference type="FunFam" id="3.90.1100.10:FF:000005">
    <property type="entry name" value="DNA-directed RNA polymerase subunit beta"/>
    <property type="match status" value="1"/>
</dbReference>
<reference evidence="16 17" key="1">
    <citation type="submission" date="2018-02" db="EMBL/GenBank/DDBJ databases">
        <title>The genomes of Aspergillus section Nigri reveals drivers in fungal speciation.</title>
        <authorList>
            <consortium name="DOE Joint Genome Institute"/>
            <person name="Vesth T.C."/>
            <person name="Nybo J."/>
            <person name="Theobald S."/>
            <person name="Brandl J."/>
            <person name="Frisvad J.C."/>
            <person name="Nielsen K.F."/>
            <person name="Lyhne E.K."/>
            <person name="Kogle M.E."/>
            <person name="Kuo A."/>
            <person name="Riley R."/>
            <person name="Clum A."/>
            <person name="Nolan M."/>
            <person name="Lipzen A."/>
            <person name="Salamov A."/>
            <person name="Henrissat B."/>
            <person name="Wiebenga A."/>
            <person name="De vries R.P."/>
            <person name="Grigoriev I.V."/>
            <person name="Mortensen U.H."/>
            <person name="Andersen M.R."/>
            <person name="Baker S.E."/>
        </authorList>
    </citation>
    <scope>NUCLEOTIDE SEQUENCE [LARGE SCALE GENOMIC DNA]</scope>
    <source>
        <strain evidence="16 17">CBS 112811</strain>
    </source>
</reference>
<evidence type="ECO:0000256" key="2">
    <source>
        <dbReference type="ARBA" id="ARBA00006835"/>
    </source>
</evidence>
<keyword evidence="7" id="KW-0479">Metal-binding</keyword>
<protein>
    <recommendedName>
        <fullName evidence="13">DNA-directed RNA polymerase subunit beta</fullName>
        <ecNumber evidence="13">2.7.7.6</ecNumber>
    </recommendedName>
</protein>
<evidence type="ECO:0000256" key="13">
    <source>
        <dbReference type="RuleBase" id="RU363031"/>
    </source>
</evidence>
<evidence type="ECO:0000256" key="7">
    <source>
        <dbReference type="ARBA" id="ARBA00022723"/>
    </source>
</evidence>
<dbReference type="Gene3D" id="3.90.1800.10">
    <property type="entry name" value="RNA polymerase alpha subunit dimerisation domain"/>
    <property type="match status" value="1"/>
</dbReference>
<dbReference type="CDD" id="cd00653">
    <property type="entry name" value="RNA_pol_B_RPB2"/>
    <property type="match status" value="1"/>
</dbReference>
<dbReference type="FunFam" id="3.90.1800.10:FF:000002">
    <property type="entry name" value="DNA-directed RNA polymerase subunit beta"/>
    <property type="match status" value="1"/>
</dbReference>
<dbReference type="InterPro" id="IPR007646">
    <property type="entry name" value="RNA_pol_Rpb2_4"/>
</dbReference>
<dbReference type="SUPFAM" id="SSF64484">
    <property type="entry name" value="beta and beta-prime subunits of DNA dependent RNA-polymerase"/>
    <property type="match status" value="1"/>
</dbReference>
<comment type="function">
    <text evidence="13">DNA-dependent RNA polymerase catalyzes the transcription of DNA into RNA using the four ribonucleoside triphosphates as substrates.</text>
</comment>
<evidence type="ECO:0000256" key="1">
    <source>
        <dbReference type="ARBA" id="ARBA00004123"/>
    </source>
</evidence>
<dbReference type="Pfam" id="PF08216">
    <property type="entry name" value="CTNNBL"/>
    <property type="match status" value="1"/>
</dbReference>
<dbReference type="InterPro" id="IPR007121">
    <property type="entry name" value="RNA_pol_bsu_CS"/>
</dbReference>
<dbReference type="RefSeq" id="XP_025511859.1">
    <property type="nucleotide sequence ID" value="XM_025658818.1"/>
</dbReference>
<sequence>MTSIDELFKKPSSAASAKRKLDSAKDPNELYKAAKLDADGDVKSKGKAPMVEDEGDEDDGYAGPELPPDFDAEDIPDDEEGRFFGGGMERQTAEAMQYIDQHEEADVAPEKFDVTWLRRFALNFEKKISKNAELRGKFENDPQKFMASEADLDTEIKSLSILSENSYLYSEFAKLGCVGSLMSLLSHENADIAIDVIQIIGELTDEDVEADQEQWDSLVNAMLDAELIELLAQNLSRLDEGSEVDRAGVYYVLNVLENIASQTFIAEKIGQDPNLLSWLIARIQKKERPVAQNQQYAAEILAILLQSTPKNREKVVSLDGVEILLQLLSAYRKRDPEKDSDEEEYVENLFGSLNYLVNEDYGKEKFLEAEGVELAQIMLKEGKFSKQRALRLLDHALGGMAGAPACERFVEAACLSTVFGMFKKKQDNETTEHLLGIFASLLRLLPGGSAPRIRTLAKFMEKDYEKIEKLIKLRREYAQRVTPVEQAIEKERKNFTEEEQEIMAAEWLSRRFDAGLFSLQYPKLIDVILAWLVAEDDGAKKKIVSLLADRDEDLSLIRRTLQEQMEGLSEDEPGEKDINNSSNNLEWDLFRRARRALCAHCPIDSGFSLRLRPISAKMADYEDAYEDEYYDDMDEGITSEDCWTVISSFFDTKGLVSQQLDSFDEFISSTMQELVEEQGQVTLDQTLPPSEDEVDPVVVRRYELKFGTVMLSRPSVTEGDGATTIMLPQEARLRNLTYASPLYLGVTKKIMEGRERLVADRDEDDMGESNEDRKAHGTYLQWEQKELPADQAKEETVFIGKMPIMLKSKYCILKDLSEQALYNWNECPYDSGGYFIINGSEKVLIAQERSAGNTVQVFKKAPPSPTPYVAEIRSAVEKGSRLLSQLSLKLFAKGDSAKGGFGPTIRSTLPYVKTDIPIVVVFRALGVVSDEDILNHICYDRNDTPMLEMLKPCIEEGFVIQDREVALDFIAKRGSSQSSMNHERRVRYAREIMQKEFLPHISQSEGSETRKAFFLGYMVHRLLQCALGRRDVDDRDHFGKKRLDLAGPLLANLFRVLFTRVTRDLQRYVQRCVETNREIYLNIGIKASTLTGGLKYALATGNWGEQKKAASAKAGVSQVLSRYTYASTLSHLRRTNTPIGRDGKIAKPRQLHNTHWGLVCPAETPEGQACGLVKNLALMCYITVGTPSEPIIDFMIQRNMEVLEEFEPQVTPNATKVFVNGVWVGIHRDPAHLVNTMLSLRRRNMISHEVSLIRDIREREFKIFTDAGRVCRPLYVVDNDPKSENCGSLVLNKEHIRKLEQDKDLPPDLDPEDRRERYFGWDGLVKSGVVEYVDAEEEETIMIVMTPEDLEISKQLQAGYALPEEELHDPNKRVRSILSQKAHTWTHCEIHPSMILGVCASIIPFPDHNQSPRNTYQSAMGKQAMGVFLTNFDQRMETMANILYYPQKPLATTRSMEFLRFRELPAGQNAIVAIACYSGYNQEDSVIMNQSSIDRGLFRSLFYRTYTDSEKMVGLTVVERFEKPMRSDTIGMRKGTYDKLDEDGIIAPGVRVSGEDIIIGKTAPLAPEAEELGQRTKAHTKLDVSTPLRSTENGIVDQVLVSTSNDDLKFVKVRMRTTKIPQIGDKFASRHGQKGTIGITYRQEDMPFTREGVCPDLIINPHAIPSRMTIAHLIECQLSKVSSLRGFEGDATPFTDVTVDSISRLLREHGYQSRGFEVMYNGHTGRKLVAQVFLGPTYYQRLRHMVDDKIHARARGPTQILTRQPVEGRARDGGLRFGEMERDCMIAHGASAFLKERLFDVSDPFRVHICDDCGLMTPVAKLKKGLFECRLCNNKHRISQVHIPYAAKLLFQELASMNIAARMFTNRSGVSVR</sequence>
<feature type="domain" description="Beta-catenin-like protein 1 N-terminal" evidence="15">
    <location>
        <begin position="88"/>
        <end position="197"/>
    </location>
</feature>
<evidence type="ECO:0000256" key="10">
    <source>
        <dbReference type="ARBA" id="ARBA00022842"/>
    </source>
</evidence>
<dbReference type="FunFam" id="1.25.10.10:FF:000354">
    <property type="entry name" value="DUF1716 domain protein"/>
    <property type="match status" value="1"/>
</dbReference>
<dbReference type="Pfam" id="PF04565">
    <property type="entry name" value="RNA_pol_Rpb2_3"/>
    <property type="match status" value="1"/>
</dbReference>
<dbReference type="GO" id="GO:0006351">
    <property type="term" value="P:DNA-templated transcription"/>
    <property type="evidence" value="ECO:0007669"/>
    <property type="project" value="InterPro"/>
</dbReference>
<dbReference type="EC" id="2.7.7.6" evidence="13"/>
<dbReference type="InterPro" id="IPR007644">
    <property type="entry name" value="RNA_pol_bsu_protrusion"/>
</dbReference>
<gene>
    <name evidence="16" type="ORF">BO85DRAFT_441868</name>
</gene>
<name>A0A8G1QW53_9EURO</name>
<dbReference type="FunFam" id="3.90.1100.10:FF:000022">
    <property type="entry name" value="DNA-directed RNA polymerase subunit beta"/>
    <property type="match status" value="1"/>
</dbReference>
<dbReference type="Gene3D" id="1.25.10.10">
    <property type="entry name" value="Leucine-rich Repeat Variant"/>
    <property type="match status" value="1"/>
</dbReference>
<dbReference type="Gene3D" id="2.40.270.10">
    <property type="entry name" value="DNA-directed RNA polymerase, subunit 2, domain 6"/>
    <property type="match status" value="1"/>
</dbReference>
<evidence type="ECO:0000313" key="16">
    <source>
        <dbReference type="EMBL" id="RAH53937.1"/>
    </source>
</evidence>
<dbReference type="FunFam" id="3.90.1070.20:FF:000002">
    <property type="entry name" value="DNA-directed RNA polymerase subunit beta"/>
    <property type="match status" value="1"/>
</dbReference>
<comment type="similarity">
    <text evidence="2 13">Belongs to the RNA polymerase beta chain family.</text>
</comment>
<dbReference type="GO" id="GO:0005634">
    <property type="term" value="C:nucleus"/>
    <property type="evidence" value="ECO:0007669"/>
    <property type="project" value="UniProtKB-SubCell"/>
</dbReference>
<dbReference type="InterPro" id="IPR013180">
    <property type="entry name" value="CTNNBL1_N"/>
</dbReference>
<dbReference type="InterPro" id="IPR011989">
    <property type="entry name" value="ARM-like"/>
</dbReference>
<evidence type="ECO:0000256" key="4">
    <source>
        <dbReference type="ARBA" id="ARBA00022478"/>
    </source>
</evidence>
<dbReference type="FunFam" id="2.40.270.10:FF:000006">
    <property type="entry name" value="DNA-directed RNA polymerase subunit beta"/>
    <property type="match status" value="1"/>
</dbReference>
<dbReference type="InterPro" id="IPR014724">
    <property type="entry name" value="RNA_pol_RPB2_OB-fold"/>
</dbReference>
<dbReference type="FunFam" id="2.40.50.150:FF:000002">
    <property type="entry name" value="DNA-directed RNA polymerase subunit beta"/>
    <property type="match status" value="1"/>
</dbReference>
<evidence type="ECO:0000259" key="15">
    <source>
        <dbReference type="SMART" id="SM01156"/>
    </source>
</evidence>
<dbReference type="SUPFAM" id="SSF48371">
    <property type="entry name" value="ARM repeat"/>
    <property type="match status" value="1"/>
</dbReference>
<evidence type="ECO:0000256" key="9">
    <source>
        <dbReference type="ARBA" id="ARBA00022833"/>
    </source>
</evidence>
<dbReference type="InterPro" id="IPR007645">
    <property type="entry name" value="RNA_pol_Rpb2_3"/>
</dbReference>
<feature type="compositionally biased region" description="Acidic residues" evidence="14">
    <location>
        <begin position="68"/>
        <end position="80"/>
    </location>
</feature>
<dbReference type="InterPro" id="IPR016024">
    <property type="entry name" value="ARM-type_fold"/>
</dbReference>
<dbReference type="Pfam" id="PF04566">
    <property type="entry name" value="RNA_pol_Rpb2_4"/>
    <property type="match status" value="1"/>
</dbReference>
<dbReference type="Pfam" id="PF04567">
    <property type="entry name" value="RNA_pol_Rpb2_5"/>
    <property type="match status" value="1"/>
</dbReference>
<dbReference type="InterPro" id="IPR015712">
    <property type="entry name" value="DNA-dir_RNA_pol_su2"/>
</dbReference>
<dbReference type="Pfam" id="PF04561">
    <property type="entry name" value="RNA_pol_Rpb2_2"/>
    <property type="match status" value="1"/>
</dbReference>
<dbReference type="Pfam" id="PF04563">
    <property type="entry name" value="RNA_pol_Rpb2_1"/>
    <property type="match status" value="1"/>
</dbReference>
<dbReference type="InterPro" id="IPR007641">
    <property type="entry name" value="RNA_pol_Rpb2_7"/>
</dbReference>
<dbReference type="Gene3D" id="2.40.50.150">
    <property type="match status" value="1"/>
</dbReference>
<keyword evidence="5 13" id="KW-0808">Transferase</keyword>
<evidence type="ECO:0000256" key="12">
    <source>
        <dbReference type="ARBA" id="ARBA00023242"/>
    </source>
</evidence>
<dbReference type="Pfam" id="PF00562">
    <property type="entry name" value="RNA_pol_Rpb2_6"/>
    <property type="match status" value="1"/>
</dbReference>
<keyword evidence="6 13" id="KW-0548">Nucleotidyltransferase</keyword>
<evidence type="ECO:0000256" key="5">
    <source>
        <dbReference type="ARBA" id="ARBA00022679"/>
    </source>
</evidence>
<dbReference type="InterPro" id="IPR007120">
    <property type="entry name" value="DNA-dir_RNAP_su2_dom"/>
</dbReference>
<dbReference type="PANTHER" id="PTHR20856">
    <property type="entry name" value="DNA-DIRECTED RNA POLYMERASE I SUBUNIT 2"/>
    <property type="match status" value="1"/>
</dbReference>
<dbReference type="Gene3D" id="3.90.1110.10">
    <property type="entry name" value="RNA polymerase Rpb2, domain 2"/>
    <property type="match status" value="1"/>
</dbReference>
<dbReference type="InterPro" id="IPR037034">
    <property type="entry name" value="RNA_pol_Rpb2_2_sf"/>
</dbReference>
<keyword evidence="10" id="KW-0460">Magnesium</keyword>
<evidence type="ECO:0000256" key="3">
    <source>
        <dbReference type="ARBA" id="ARBA00011730"/>
    </source>
</evidence>
<evidence type="ECO:0000256" key="8">
    <source>
        <dbReference type="ARBA" id="ARBA00022771"/>
    </source>
</evidence>
<dbReference type="Gene3D" id="3.90.1100.10">
    <property type="match status" value="2"/>
</dbReference>
<keyword evidence="9" id="KW-0862">Zinc</keyword>